<dbReference type="InterPro" id="IPR044543">
    <property type="entry name" value="YHJQ-like"/>
</dbReference>
<dbReference type="Proteomes" id="UP001501166">
    <property type="component" value="Unassembled WGS sequence"/>
</dbReference>
<dbReference type="CDD" id="cd08026">
    <property type="entry name" value="DUF326"/>
    <property type="match status" value="1"/>
</dbReference>
<dbReference type="Pfam" id="PF03860">
    <property type="entry name" value="Csp"/>
    <property type="match status" value="1"/>
</dbReference>
<proteinExistence type="predicted"/>
<accession>A0ABN0XNS3</accession>
<name>A0ABN0XNS3_9LACT</name>
<dbReference type="PANTHER" id="PTHR37310">
    <property type="entry name" value="CYTOPLASMIC PROTEIN-RELATED"/>
    <property type="match status" value="1"/>
</dbReference>
<comment type="caution">
    <text evidence="1">The sequence shown here is derived from an EMBL/GenBank/DDBJ whole genome shotgun (WGS) entry which is preliminary data.</text>
</comment>
<keyword evidence="2" id="KW-1185">Reference proteome</keyword>
<reference evidence="2" key="1">
    <citation type="journal article" date="2019" name="Int. J. Syst. Evol. Microbiol.">
        <title>The Global Catalogue of Microorganisms (GCM) 10K type strain sequencing project: providing services to taxonomists for standard genome sequencing and annotation.</title>
        <authorList>
            <consortium name="The Broad Institute Genomics Platform"/>
            <consortium name="The Broad Institute Genome Sequencing Center for Infectious Disease"/>
            <person name="Wu L."/>
            <person name="Ma J."/>
        </authorList>
    </citation>
    <scope>NUCLEOTIDE SEQUENCE [LARGE SCALE GENOMIC DNA]</scope>
    <source>
        <strain evidence="2">JCM 12662</strain>
    </source>
</reference>
<dbReference type="PANTHER" id="PTHR37310:SF1">
    <property type="entry name" value="CYTOPLASMIC PROTEIN"/>
    <property type="match status" value="1"/>
</dbReference>
<sequence length="110" mass="12398">MDTQLQKVMDTAYACMQACNHCFNECLKEDDIDMVRECIRLDRECADMCQMVLSYAGREGVLQHDLISLCEKICQACGNECAQHEHMEHCQECAKACFACADACRAFVSA</sequence>
<dbReference type="EMBL" id="BAAACW010000136">
    <property type="protein sequence ID" value="GAA0368905.1"/>
    <property type="molecule type" value="Genomic_DNA"/>
</dbReference>
<protein>
    <submittedName>
        <fullName evidence="1">Four-helix bundle copper-binding protein</fullName>
    </submittedName>
</protein>
<dbReference type="Gene3D" id="1.20.1270.360">
    <property type="match status" value="1"/>
</dbReference>
<gene>
    <name evidence="1" type="ORF">GCM10008932_20710</name>
</gene>
<dbReference type="InterPro" id="IPR005560">
    <property type="entry name" value="Csp_YhjQ"/>
</dbReference>
<evidence type="ECO:0000313" key="1">
    <source>
        <dbReference type="EMBL" id="GAA0368905.1"/>
    </source>
</evidence>
<organism evidence="1 2">
    <name type="scientific">Alkalibacterium iburiense</name>
    <dbReference type="NCBI Taxonomy" id="290589"/>
    <lineage>
        <taxon>Bacteria</taxon>
        <taxon>Bacillati</taxon>
        <taxon>Bacillota</taxon>
        <taxon>Bacilli</taxon>
        <taxon>Lactobacillales</taxon>
        <taxon>Carnobacteriaceae</taxon>
        <taxon>Alkalibacterium</taxon>
    </lineage>
</organism>
<evidence type="ECO:0000313" key="2">
    <source>
        <dbReference type="Proteomes" id="UP001501166"/>
    </source>
</evidence>
<dbReference type="RefSeq" id="WP_343756392.1">
    <property type="nucleotide sequence ID" value="NZ_BAAACW010000136.1"/>
</dbReference>